<evidence type="ECO:0000313" key="2">
    <source>
        <dbReference type="Proteomes" id="UP000297714"/>
    </source>
</evidence>
<reference evidence="1 2" key="1">
    <citation type="submission" date="2019-04" db="EMBL/GenBank/DDBJ databases">
        <authorList>
            <person name="Poehlein A."/>
            <person name="Bengelsdorf F.R."/>
            <person name="Duerre P."/>
            <person name="Daniel R."/>
        </authorList>
    </citation>
    <scope>NUCLEOTIDE SEQUENCE [LARGE SCALE GENOMIC DNA]</scope>
    <source>
        <strain evidence="1 2">BS-1</strain>
    </source>
</reference>
<sequence>MDRNVYSLVLIDEVVDAVDKMAYEKNTSRSNLINQILAEYLSCPTPEMRMRDIFESVDRLMTGLGSFQIQFQPSDTMISIRSALRYRYKPTIRYTLELYRLCGPTLGELRVSARTQSQSLLSILTDFFVFWSALENKYIASYFPEGKVLCEVETGRYTRQFLLPRDESQRTNENLAAAISDYIRSFDKNLKLYFSGLDDLEAAEETIEENYSRYVKISEVI</sequence>
<evidence type="ECO:0000313" key="1">
    <source>
        <dbReference type="EMBL" id="TGJ77673.1"/>
    </source>
</evidence>
<dbReference type="AlphaFoldDB" id="A0A4Z0YG38"/>
<dbReference type="EMBL" id="SRMQ01000001">
    <property type="protein sequence ID" value="TGJ77673.1"/>
    <property type="molecule type" value="Genomic_DNA"/>
</dbReference>
<dbReference type="Proteomes" id="UP000297714">
    <property type="component" value="Unassembled WGS sequence"/>
</dbReference>
<dbReference type="CDD" id="cd21631">
    <property type="entry name" value="RHH_CopG_NikR-like"/>
    <property type="match status" value="1"/>
</dbReference>
<evidence type="ECO:0008006" key="3">
    <source>
        <dbReference type="Google" id="ProtNLM"/>
    </source>
</evidence>
<organism evidence="1 2">
    <name type="scientific">Caproiciproducens galactitolivorans</name>
    <dbReference type="NCBI Taxonomy" id="642589"/>
    <lineage>
        <taxon>Bacteria</taxon>
        <taxon>Bacillati</taxon>
        <taxon>Bacillota</taxon>
        <taxon>Clostridia</taxon>
        <taxon>Eubacteriales</taxon>
        <taxon>Acutalibacteraceae</taxon>
        <taxon>Caproiciproducens</taxon>
    </lineage>
</organism>
<comment type="caution">
    <text evidence="1">The sequence shown here is derived from an EMBL/GenBank/DDBJ whole genome shotgun (WGS) entry which is preliminary data.</text>
</comment>
<proteinExistence type="predicted"/>
<keyword evidence="2" id="KW-1185">Reference proteome</keyword>
<dbReference type="RefSeq" id="WP_135656556.1">
    <property type="nucleotide sequence ID" value="NZ_SRMQ01000001.1"/>
</dbReference>
<accession>A0A4Z0YG38</accession>
<dbReference type="OrthoDB" id="1819249at2"/>
<protein>
    <recommendedName>
        <fullName evidence="3">Ribbon-helix-helix protein CopG domain-containing protein</fullName>
    </recommendedName>
</protein>
<gene>
    <name evidence="1" type="ORF">CAGA_00640</name>
</gene>
<name>A0A4Z0YG38_9FIRM</name>